<dbReference type="PANTHER" id="PTHR43800">
    <property type="entry name" value="PEPTIDYL-LYSINE N-ACETYLTRANSFERASE YJAB"/>
    <property type="match status" value="1"/>
</dbReference>
<evidence type="ECO:0000313" key="5">
    <source>
        <dbReference type="EMBL" id="MEP0865801.1"/>
    </source>
</evidence>
<evidence type="ECO:0000256" key="3">
    <source>
        <dbReference type="SAM" id="MobiDB-lite"/>
    </source>
</evidence>
<organism evidence="5 6">
    <name type="scientific">Funiculus sociatus GB2-A5</name>
    <dbReference type="NCBI Taxonomy" id="2933946"/>
    <lineage>
        <taxon>Bacteria</taxon>
        <taxon>Bacillati</taxon>
        <taxon>Cyanobacteriota</taxon>
        <taxon>Cyanophyceae</taxon>
        <taxon>Coleofasciculales</taxon>
        <taxon>Coleofasciculaceae</taxon>
        <taxon>Funiculus</taxon>
    </lineage>
</organism>
<dbReference type="PANTHER" id="PTHR43800:SF1">
    <property type="entry name" value="PEPTIDYL-LYSINE N-ACETYLTRANSFERASE YJAB"/>
    <property type="match status" value="1"/>
</dbReference>
<accession>A0ABV0JQX5</accession>
<sequence>MTSFLPKETKTAIRPVQYRDLDAIAKLAAEELEGGNPASSTALATQVHRVRPWFGPLKFLSWFPNPCQHTFNVYVAEQDNQIRGTIQVSPFNRTGSTWRVERVLVETGSPTEIGSGLLRHCFEAIVEARTWLLEVNIQNKAGLALYRQNGFQPLAQLTYWAIAPELLSSLQDREPDLPNLLPVSNADAQLLCQLDTVSMPPLLRQVFDRNIHDFKTNVVNSFLTNLKHWLGKTHSVSGYVFEPQRKAAIGYFQIFLSRDGSQPHVAELTVHPAYTWLYPELLSQMAQIVKDYPAQSLQLASADYQPEREEYLEQLGAERISHSLLMSRSVWHKLREAKPLSLEGLQLAEMLQGLQPAHKPIPGRMSWLKSKQKKQIPAEAPKDSPLQLNASTVLNSQNLEATKTNPNDRGKDNGENLGPGVGCR</sequence>
<evidence type="ECO:0000256" key="2">
    <source>
        <dbReference type="ARBA" id="ARBA00023315"/>
    </source>
</evidence>
<evidence type="ECO:0000259" key="4">
    <source>
        <dbReference type="PROSITE" id="PS51186"/>
    </source>
</evidence>
<keyword evidence="2" id="KW-0012">Acyltransferase</keyword>
<dbReference type="RefSeq" id="WP_190419645.1">
    <property type="nucleotide sequence ID" value="NZ_JAMPKK010000032.1"/>
</dbReference>
<gene>
    <name evidence="5" type="ORF">NDI37_15130</name>
</gene>
<comment type="caution">
    <text evidence="5">The sequence shown here is derived from an EMBL/GenBank/DDBJ whole genome shotgun (WGS) entry which is preliminary data.</text>
</comment>
<dbReference type="SUPFAM" id="SSF55729">
    <property type="entry name" value="Acyl-CoA N-acyltransferases (Nat)"/>
    <property type="match status" value="1"/>
</dbReference>
<reference evidence="5 6" key="1">
    <citation type="submission" date="2022-04" db="EMBL/GenBank/DDBJ databases">
        <title>Positive selection, recombination, and allopatry shape intraspecific diversity of widespread and dominant cyanobacteria.</title>
        <authorList>
            <person name="Wei J."/>
            <person name="Shu W."/>
            <person name="Hu C."/>
        </authorList>
    </citation>
    <scope>NUCLEOTIDE SEQUENCE [LARGE SCALE GENOMIC DNA]</scope>
    <source>
        <strain evidence="5 6">GB2-A5</strain>
    </source>
</reference>
<feature type="region of interest" description="Disordered" evidence="3">
    <location>
        <begin position="373"/>
        <end position="424"/>
    </location>
</feature>
<feature type="compositionally biased region" description="Polar residues" evidence="3">
    <location>
        <begin position="386"/>
        <end position="405"/>
    </location>
</feature>
<dbReference type="EMBL" id="JAMPKK010000032">
    <property type="protein sequence ID" value="MEP0865801.1"/>
    <property type="molecule type" value="Genomic_DNA"/>
</dbReference>
<dbReference type="CDD" id="cd04301">
    <property type="entry name" value="NAT_SF"/>
    <property type="match status" value="1"/>
</dbReference>
<dbReference type="Gene3D" id="3.40.630.30">
    <property type="match status" value="1"/>
</dbReference>
<evidence type="ECO:0000256" key="1">
    <source>
        <dbReference type="ARBA" id="ARBA00022679"/>
    </source>
</evidence>
<dbReference type="PROSITE" id="PS51186">
    <property type="entry name" value="GNAT"/>
    <property type="match status" value="1"/>
</dbReference>
<feature type="domain" description="N-acetyltransferase" evidence="4">
    <location>
        <begin position="11"/>
        <end position="173"/>
    </location>
</feature>
<keyword evidence="1" id="KW-0808">Transferase</keyword>
<name>A0ABV0JQX5_9CYAN</name>
<keyword evidence="6" id="KW-1185">Reference proteome</keyword>
<protein>
    <submittedName>
        <fullName evidence="5">GNAT family N-acetyltransferase</fullName>
    </submittedName>
</protein>
<evidence type="ECO:0000313" key="6">
    <source>
        <dbReference type="Proteomes" id="UP001442494"/>
    </source>
</evidence>
<proteinExistence type="predicted"/>
<dbReference type="InterPro" id="IPR000182">
    <property type="entry name" value="GNAT_dom"/>
</dbReference>
<dbReference type="InterPro" id="IPR016181">
    <property type="entry name" value="Acyl_CoA_acyltransferase"/>
</dbReference>
<dbReference type="Proteomes" id="UP001442494">
    <property type="component" value="Unassembled WGS sequence"/>
</dbReference>